<reference evidence="13 14" key="1">
    <citation type="journal article" date="2013" name="Genome Announc.">
        <title>Draft Genome Sequence of the Cellulolytic Bacterium Clostridium papyrosolvens C7 (ATCC 700395).</title>
        <authorList>
            <person name="Zepeda V."/>
            <person name="Dassa B."/>
            <person name="Borovok I."/>
            <person name="Lamed R."/>
            <person name="Bayer E.A."/>
            <person name="Cate J.H."/>
        </authorList>
    </citation>
    <scope>NUCLEOTIDE SEQUENCE [LARGE SCALE GENOMIC DNA]</scope>
    <source>
        <strain evidence="13 14">C7</strain>
    </source>
</reference>
<dbReference type="PRINTS" id="PR01159">
    <property type="entry name" value="DNAGYRASEB"/>
</dbReference>
<dbReference type="Gene3D" id="3.40.50.670">
    <property type="match status" value="1"/>
</dbReference>
<dbReference type="Pfam" id="PF00204">
    <property type="entry name" value="DNA_gyraseB"/>
    <property type="match status" value="1"/>
</dbReference>
<feature type="binding site" evidence="11">
    <location>
        <position position="504"/>
    </location>
    <ligand>
        <name>Mg(2+)</name>
        <dbReference type="ChEBI" id="CHEBI:18420"/>
        <label>2</label>
    </ligand>
</feature>
<keyword evidence="11" id="KW-0963">Cytoplasm</keyword>
<comment type="caution">
    <text evidence="13">The sequence shown here is derived from an EMBL/GenBank/DDBJ whole genome shotgun (WGS) entry which is preliminary data.</text>
</comment>
<dbReference type="Pfam" id="PF02518">
    <property type="entry name" value="HATPase_c"/>
    <property type="match status" value="1"/>
</dbReference>
<dbReference type="NCBIfam" id="NF011501">
    <property type="entry name" value="PRK14939.1"/>
    <property type="match status" value="1"/>
</dbReference>
<dbReference type="SMART" id="SM00433">
    <property type="entry name" value="TOP2c"/>
    <property type="match status" value="1"/>
</dbReference>
<dbReference type="GO" id="GO:0034335">
    <property type="term" value="F:DNA negative supercoiling activity"/>
    <property type="evidence" value="ECO:0007669"/>
    <property type="project" value="UniProtKB-ARBA"/>
</dbReference>
<evidence type="ECO:0000313" key="14">
    <source>
        <dbReference type="Proteomes" id="UP000016860"/>
    </source>
</evidence>
<dbReference type="SMART" id="SM00387">
    <property type="entry name" value="HATPase_c"/>
    <property type="match status" value="1"/>
</dbReference>
<dbReference type="InterPro" id="IPR036890">
    <property type="entry name" value="HATPase_C_sf"/>
</dbReference>
<keyword evidence="5 11" id="KW-0067">ATP-binding</keyword>
<dbReference type="SUPFAM" id="SSF56719">
    <property type="entry name" value="Type II DNA topoisomerase"/>
    <property type="match status" value="1"/>
</dbReference>
<dbReference type="GO" id="GO:0006265">
    <property type="term" value="P:DNA topological change"/>
    <property type="evidence" value="ECO:0007669"/>
    <property type="project" value="UniProtKB-UniRule"/>
</dbReference>
<dbReference type="GO" id="GO:0005737">
    <property type="term" value="C:cytoplasm"/>
    <property type="evidence" value="ECO:0007669"/>
    <property type="project" value="UniProtKB-SubCell"/>
</dbReference>
<dbReference type="Pfam" id="PF00986">
    <property type="entry name" value="DNA_gyraseB_C"/>
    <property type="match status" value="1"/>
</dbReference>
<proteinExistence type="inferred from homology"/>
<evidence type="ECO:0000256" key="9">
    <source>
        <dbReference type="ARBA" id="ARBA00023235"/>
    </source>
</evidence>
<evidence type="ECO:0000256" key="3">
    <source>
        <dbReference type="ARBA" id="ARBA00022723"/>
    </source>
</evidence>
<feature type="site" description="Interaction with DNA" evidence="11">
    <location>
        <position position="454"/>
    </location>
</feature>
<feature type="site" description="Interaction with DNA" evidence="11">
    <location>
        <position position="457"/>
    </location>
</feature>
<dbReference type="PROSITE" id="PS50880">
    <property type="entry name" value="TOPRIM"/>
    <property type="match status" value="1"/>
</dbReference>
<dbReference type="AlphaFoldDB" id="U4R2G5"/>
<dbReference type="InterPro" id="IPR013760">
    <property type="entry name" value="Topo_IIA-like_dom_sf"/>
</dbReference>
<dbReference type="PANTHER" id="PTHR45866">
    <property type="entry name" value="DNA GYRASE/TOPOISOMERASE SUBUNIT B"/>
    <property type="match status" value="1"/>
</dbReference>
<comment type="function">
    <text evidence="11">A type II topoisomerase that negatively supercoils closed circular double-stranded (ds) DNA in an ATP-dependent manner to modulate DNA topology and maintain chromosomes in an underwound state. Negative supercoiling favors strand separation, and DNA replication, transcription, recombination and repair, all of which involve strand separation. Also able to catalyze the interconversion of other topological isomers of dsDNA rings, including catenanes and knotted rings. Type II topoisomerases break and join 2 DNA strands simultaneously in an ATP-dependent manner.</text>
</comment>
<evidence type="ECO:0000259" key="12">
    <source>
        <dbReference type="PROSITE" id="PS50880"/>
    </source>
</evidence>
<dbReference type="FunFam" id="3.30.230.10:FF:000005">
    <property type="entry name" value="DNA gyrase subunit B"/>
    <property type="match status" value="1"/>
</dbReference>
<evidence type="ECO:0000256" key="4">
    <source>
        <dbReference type="ARBA" id="ARBA00022741"/>
    </source>
</evidence>
<protein>
    <recommendedName>
        <fullName evidence="11">DNA gyrase subunit B</fullName>
        <ecNumber evidence="11">5.6.2.2</ecNumber>
    </recommendedName>
</protein>
<evidence type="ECO:0000256" key="6">
    <source>
        <dbReference type="ARBA" id="ARBA00022842"/>
    </source>
</evidence>
<dbReference type="CDD" id="cd03366">
    <property type="entry name" value="TOPRIM_TopoIIA_GyrB"/>
    <property type="match status" value="1"/>
</dbReference>
<evidence type="ECO:0000256" key="8">
    <source>
        <dbReference type="ARBA" id="ARBA00023125"/>
    </source>
</evidence>
<dbReference type="InterPro" id="IPR003594">
    <property type="entry name" value="HATPase_dom"/>
</dbReference>
<dbReference type="FunFam" id="3.30.565.10:FF:000002">
    <property type="entry name" value="DNA gyrase subunit B"/>
    <property type="match status" value="1"/>
</dbReference>
<dbReference type="OrthoDB" id="9802808at2"/>
<dbReference type="CDD" id="cd00822">
    <property type="entry name" value="TopoII_Trans_DNA_gyrase"/>
    <property type="match status" value="1"/>
</dbReference>
<dbReference type="InterPro" id="IPR034160">
    <property type="entry name" value="TOPRIM_GyrB"/>
</dbReference>
<dbReference type="GO" id="GO:0006261">
    <property type="term" value="P:DNA-templated DNA replication"/>
    <property type="evidence" value="ECO:0007669"/>
    <property type="project" value="UniProtKB-UniRule"/>
</dbReference>
<keyword evidence="7 11" id="KW-0799">Topoisomerase</keyword>
<dbReference type="GO" id="GO:0003677">
    <property type="term" value="F:DNA binding"/>
    <property type="evidence" value="ECO:0007669"/>
    <property type="project" value="UniProtKB-KW"/>
</dbReference>
<dbReference type="InterPro" id="IPR014721">
    <property type="entry name" value="Ribsml_uS5_D2-typ_fold_subgr"/>
</dbReference>
<accession>U4R2G5</accession>
<name>U4R2G5_9FIRM</name>
<dbReference type="InterPro" id="IPR006171">
    <property type="entry name" value="TOPRIM_dom"/>
</dbReference>
<dbReference type="GO" id="GO:0005694">
    <property type="term" value="C:chromosome"/>
    <property type="evidence" value="ECO:0007669"/>
    <property type="project" value="InterPro"/>
</dbReference>
<feature type="binding site" evidence="11">
    <location>
        <position position="429"/>
    </location>
    <ligand>
        <name>Mg(2+)</name>
        <dbReference type="ChEBI" id="CHEBI:18420"/>
        <label>1</label>
        <note>catalytic</note>
    </ligand>
</feature>
<dbReference type="InterPro" id="IPR001241">
    <property type="entry name" value="Topo_IIA"/>
</dbReference>
<keyword evidence="9 11" id="KW-0413">Isomerase</keyword>
<dbReference type="InterPro" id="IPR020568">
    <property type="entry name" value="Ribosomal_Su5_D2-typ_SF"/>
</dbReference>
<dbReference type="EMBL" id="ATAY01000032">
    <property type="protein sequence ID" value="EPR11886.1"/>
    <property type="molecule type" value="Genomic_DNA"/>
</dbReference>
<dbReference type="FunFam" id="3.40.50.670:FF:000002">
    <property type="entry name" value="DNA gyrase subunit B"/>
    <property type="match status" value="1"/>
</dbReference>
<dbReference type="GO" id="GO:0046872">
    <property type="term" value="F:metal ion binding"/>
    <property type="evidence" value="ECO:0007669"/>
    <property type="project" value="UniProtKB-KW"/>
</dbReference>
<dbReference type="NCBIfam" id="NF004189">
    <property type="entry name" value="PRK05644.1"/>
    <property type="match status" value="1"/>
</dbReference>
<dbReference type="Pfam" id="PF01751">
    <property type="entry name" value="Toprim"/>
    <property type="match status" value="1"/>
</dbReference>
<evidence type="ECO:0000256" key="5">
    <source>
        <dbReference type="ARBA" id="ARBA00022840"/>
    </source>
</evidence>
<dbReference type="RefSeq" id="WP_020815614.1">
    <property type="nucleotide sequence ID" value="NZ_ATAY01000032.1"/>
</dbReference>
<comment type="cofactor">
    <cofactor evidence="11">
        <name>Mg(2+)</name>
        <dbReference type="ChEBI" id="CHEBI:18420"/>
    </cofactor>
    <cofactor evidence="11">
        <name>Mn(2+)</name>
        <dbReference type="ChEBI" id="CHEBI:29035"/>
    </cofactor>
    <cofactor evidence="11">
        <name>Ca(2+)</name>
        <dbReference type="ChEBI" id="CHEBI:29108"/>
    </cofactor>
    <text evidence="11">Binds two Mg(2+) per subunit. The magnesium ions form salt bridges with both the protein and the DNA. Can also accept other divalent metal cations, such as Mn(2+) or Ca(2+).</text>
</comment>
<dbReference type="NCBIfam" id="TIGR01059">
    <property type="entry name" value="gyrB"/>
    <property type="match status" value="1"/>
</dbReference>
<feature type="binding site" evidence="11">
    <location>
        <position position="502"/>
    </location>
    <ligand>
        <name>Mg(2+)</name>
        <dbReference type="ChEBI" id="CHEBI:18420"/>
        <label>1</label>
        <note>catalytic</note>
    </ligand>
</feature>
<evidence type="ECO:0000256" key="7">
    <source>
        <dbReference type="ARBA" id="ARBA00023029"/>
    </source>
</evidence>
<dbReference type="PRINTS" id="PR00418">
    <property type="entry name" value="TPI2FAMILY"/>
</dbReference>
<dbReference type="GO" id="GO:0005524">
    <property type="term" value="F:ATP binding"/>
    <property type="evidence" value="ECO:0007669"/>
    <property type="project" value="UniProtKB-UniRule"/>
</dbReference>
<sequence>MNDFNNTSSYDESQIQVLEGLEAVRKRPGMYIGSTSSRGLHHLVYEIVANSVDEALAGRCDTIEVIVHKDNSITVTDNGSGIPVGIHPKMGIPTLEVVHTILHAGGKFGSGAYSVSGGLHGVGASVVNALSESMEVEVKREGHIYRQKYSRGKPVTTVEIMGETEESGTITTFKPDPEIFEDIVFDFDAMITRYREMAFLNRGIKIKLIDQRPDEIIEKNLHYEGGIISFVEYLNKTKEPLHDKVIYFEGIRDANIVEVAMQYNDNYNETVFSYANNIATTEGGTHLTGFRTAITKVLNDYARKFNIIKENDKNLSGEDVREGLTAVISVKLPEPQFEGQTKTKLGNSEIRTLVENVVSDKLNIFLEENPSISKIILDKSLTAARAREAARKARELTRRKSAMDSSTLPGKLADCSEKDPTKTEIFIVEGDSAGGSAKQGRDRRIQAILPLWGKMLNVEKSRLDKVFDNEKLAPVIIALGAGIGDEFDTSKLRYDKIIIMADADVDGSHIRMLLLTFFFRYMRPLVEQGHVYIAMPPLFKVYKGKEEFYAYDDRQVNKIFEEHGWRKDDPNVNIQRFKGLGEMNPDQLWETTMDPETRTIIKVDVQDAISADEVFSMFMGEKVEPRKEYIHLHAKDVTYLDI</sequence>
<keyword evidence="4 11" id="KW-0547">Nucleotide-binding</keyword>
<organism evidence="13 14">
    <name type="scientific">Ruminiclostridium papyrosolvens C7</name>
    <dbReference type="NCBI Taxonomy" id="1330534"/>
    <lineage>
        <taxon>Bacteria</taxon>
        <taxon>Bacillati</taxon>
        <taxon>Bacillota</taxon>
        <taxon>Clostridia</taxon>
        <taxon>Eubacteriales</taxon>
        <taxon>Oscillospiraceae</taxon>
        <taxon>Ruminiclostridium</taxon>
    </lineage>
</organism>
<dbReference type="SUPFAM" id="SSF54211">
    <property type="entry name" value="Ribosomal protein S5 domain 2-like"/>
    <property type="match status" value="1"/>
</dbReference>
<keyword evidence="6 11" id="KW-0460">Magnesium</keyword>
<feature type="domain" description="Toprim" evidence="12">
    <location>
        <begin position="423"/>
        <end position="537"/>
    </location>
</feature>
<dbReference type="InterPro" id="IPR013759">
    <property type="entry name" value="Topo_IIA_B_C"/>
</dbReference>
<keyword evidence="3 11" id="KW-0479">Metal-binding</keyword>
<comment type="subunit">
    <text evidence="10">Heterotetramer composed of ParC and ParE.</text>
</comment>
<comment type="similarity">
    <text evidence="2 11">Belongs to the type II topoisomerase GyrB family.</text>
</comment>
<evidence type="ECO:0000256" key="1">
    <source>
        <dbReference type="ARBA" id="ARBA00000185"/>
    </source>
</evidence>
<dbReference type="CDD" id="cd16928">
    <property type="entry name" value="HATPase_GyrB-like"/>
    <property type="match status" value="1"/>
</dbReference>
<dbReference type="InterPro" id="IPR013506">
    <property type="entry name" value="Topo_IIA_bsu_dom2"/>
</dbReference>
<evidence type="ECO:0000313" key="13">
    <source>
        <dbReference type="EMBL" id="EPR11886.1"/>
    </source>
</evidence>
<dbReference type="EC" id="5.6.2.2" evidence="11"/>
<dbReference type="Gene3D" id="3.30.230.10">
    <property type="match status" value="1"/>
</dbReference>
<comment type="subunit">
    <text evidence="11">Heterotetramer, composed of two GyrA and two GyrB chains. In the heterotetramer, GyrA contains the active site tyrosine that forms a transient covalent intermediate with DNA, while GyrB binds cofactors and catalyzes ATP hydrolysis.</text>
</comment>
<dbReference type="InterPro" id="IPR000565">
    <property type="entry name" value="Topo_IIA_B"/>
</dbReference>
<feature type="binding site" evidence="11">
    <location>
        <position position="502"/>
    </location>
    <ligand>
        <name>Mg(2+)</name>
        <dbReference type="ChEBI" id="CHEBI:18420"/>
        <label>2</label>
    </ligand>
</feature>
<dbReference type="InterPro" id="IPR011557">
    <property type="entry name" value="GyrB"/>
</dbReference>
<dbReference type="Proteomes" id="UP000016860">
    <property type="component" value="Unassembled WGS sequence"/>
</dbReference>
<keyword evidence="8" id="KW-0238">DNA-binding</keyword>
<comment type="miscellaneous">
    <text evidence="11">Few gyrases are as efficient as E.coli at forming negative supercoils. Not all organisms have 2 type II topoisomerases; in organisms with a single type II topoisomerase this enzyme also has to decatenate newly replicated chromosomes.</text>
</comment>
<evidence type="ECO:0000256" key="11">
    <source>
        <dbReference type="HAMAP-Rule" id="MF_01898"/>
    </source>
</evidence>
<dbReference type="SUPFAM" id="SSF55874">
    <property type="entry name" value="ATPase domain of HSP90 chaperone/DNA topoisomerase II/histidine kinase"/>
    <property type="match status" value="1"/>
</dbReference>
<dbReference type="InterPro" id="IPR018522">
    <property type="entry name" value="TopoIIA_CS"/>
</dbReference>
<evidence type="ECO:0000256" key="2">
    <source>
        <dbReference type="ARBA" id="ARBA00010708"/>
    </source>
</evidence>
<dbReference type="STRING" id="1330534.L323_10470"/>
<dbReference type="HAMAP" id="MF_01898">
    <property type="entry name" value="GyrB"/>
    <property type="match status" value="1"/>
</dbReference>
<dbReference type="PATRIC" id="fig|1330534.3.peg.2091"/>
<comment type="subcellular location">
    <subcellularLocation>
        <location evidence="11">Cytoplasm</location>
    </subcellularLocation>
</comment>
<evidence type="ECO:0000256" key="10">
    <source>
        <dbReference type="ARBA" id="ARBA00063644"/>
    </source>
</evidence>
<gene>
    <name evidence="11 13" type="primary">gyrB</name>
    <name evidence="13" type="ORF">L323_10470</name>
</gene>
<dbReference type="PANTHER" id="PTHR45866:SF1">
    <property type="entry name" value="DNA GYRASE SUBUNIT B, MITOCHONDRIAL"/>
    <property type="match status" value="1"/>
</dbReference>
<dbReference type="PROSITE" id="PS00177">
    <property type="entry name" value="TOPOISOMERASE_II"/>
    <property type="match status" value="1"/>
</dbReference>
<dbReference type="Gene3D" id="3.30.565.10">
    <property type="entry name" value="Histidine kinase-like ATPase, C-terminal domain"/>
    <property type="match status" value="1"/>
</dbReference>
<comment type="catalytic activity">
    <reaction evidence="1 11">
        <text>ATP-dependent breakage, passage and rejoining of double-stranded DNA.</text>
        <dbReference type="EC" id="5.6.2.2"/>
    </reaction>
</comment>
<dbReference type="InterPro" id="IPR002288">
    <property type="entry name" value="DNA_gyrase_B_C"/>
</dbReference>